<proteinExistence type="predicted"/>
<sequence>MEAVGMLRDSSGRYMKPYAKAARPCADYVVWLLVALVAKRAINKMFRQIELH</sequence>
<accession>G9XSE4</accession>
<dbReference type="HOGENOM" id="CLU_3079149_0_0_9"/>
<evidence type="ECO:0000313" key="2">
    <source>
        <dbReference type="Proteomes" id="UP000004416"/>
    </source>
</evidence>
<dbReference type="EMBL" id="AFZX01000101">
    <property type="protein sequence ID" value="EHL05422.1"/>
    <property type="molecule type" value="Genomic_DNA"/>
</dbReference>
<dbReference type="AlphaFoldDB" id="G9XSE4"/>
<name>G9XSE4_DESHA</name>
<organism evidence="1 2">
    <name type="scientific">Desulfitobacterium hafniense DP7</name>
    <dbReference type="NCBI Taxonomy" id="537010"/>
    <lineage>
        <taxon>Bacteria</taxon>
        <taxon>Bacillati</taxon>
        <taxon>Bacillota</taxon>
        <taxon>Clostridia</taxon>
        <taxon>Eubacteriales</taxon>
        <taxon>Desulfitobacteriaceae</taxon>
        <taxon>Desulfitobacterium</taxon>
    </lineage>
</organism>
<evidence type="ECO:0000313" key="1">
    <source>
        <dbReference type="EMBL" id="EHL05422.1"/>
    </source>
</evidence>
<protein>
    <submittedName>
        <fullName evidence="1">Uncharacterized protein</fullName>
    </submittedName>
</protein>
<dbReference type="Proteomes" id="UP000004416">
    <property type="component" value="Unassembled WGS sequence"/>
</dbReference>
<comment type="caution">
    <text evidence="1">The sequence shown here is derived from an EMBL/GenBank/DDBJ whole genome shotgun (WGS) entry which is preliminary data.</text>
</comment>
<reference evidence="1 2" key="1">
    <citation type="submission" date="2011-08" db="EMBL/GenBank/DDBJ databases">
        <authorList>
            <person name="Weinstock G."/>
            <person name="Sodergren E."/>
            <person name="Clifton S."/>
            <person name="Fulton L."/>
            <person name="Fulton B."/>
            <person name="Courtney L."/>
            <person name="Fronick C."/>
            <person name="Harrison M."/>
            <person name="Strong C."/>
            <person name="Farmer C."/>
            <person name="Delahaunty K."/>
            <person name="Markovic C."/>
            <person name="Hall O."/>
            <person name="Minx P."/>
            <person name="Tomlinson C."/>
            <person name="Mitreva M."/>
            <person name="Hou S."/>
            <person name="Chen J."/>
            <person name="Wollam A."/>
            <person name="Pepin K.H."/>
            <person name="Johnson M."/>
            <person name="Bhonagiri V."/>
            <person name="Zhang X."/>
            <person name="Suruliraj S."/>
            <person name="Warren W."/>
            <person name="Chinwalla A."/>
            <person name="Mardis E.R."/>
            <person name="Wilson R.K."/>
        </authorList>
    </citation>
    <scope>NUCLEOTIDE SEQUENCE [LARGE SCALE GENOMIC DNA]</scope>
    <source>
        <strain evidence="1 2">DP7</strain>
    </source>
</reference>
<gene>
    <name evidence="1" type="ORF">HMPREF0322_03893</name>
</gene>